<accession>A0A077Z116</accession>
<reference evidence="1" key="1">
    <citation type="submission" date="2014-01" db="EMBL/GenBank/DDBJ databases">
        <authorList>
            <person name="Aslett M."/>
        </authorList>
    </citation>
    <scope>NUCLEOTIDE SEQUENCE</scope>
</reference>
<gene>
    <name evidence="1" type="ORF">TTRE_0000201301</name>
</gene>
<protein>
    <submittedName>
        <fullName evidence="1">Nuclear cohesin complex subunit Psc3</fullName>
    </submittedName>
</protein>
<dbReference type="EMBL" id="HG805866">
    <property type="protein sequence ID" value="CDW53746.1"/>
    <property type="molecule type" value="Genomic_DNA"/>
</dbReference>
<sequence length="64" mass="7152">MKHGSCVDRISIDAIVPIVVVKDMVKETFDQMPPGTNTLTLEDMETAMQANPKYRNILSKLITC</sequence>
<name>A0A077Z116_TRITR</name>
<organism evidence="1 2">
    <name type="scientific">Trichuris trichiura</name>
    <name type="common">Whipworm</name>
    <name type="synonym">Trichocephalus trichiurus</name>
    <dbReference type="NCBI Taxonomy" id="36087"/>
    <lineage>
        <taxon>Eukaryota</taxon>
        <taxon>Metazoa</taxon>
        <taxon>Ecdysozoa</taxon>
        <taxon>Nematoda</taxon>
        <taxon>Enoplea</taxon>
        <taxon>Dorylaimia</taxon>
        <taxon>Trichinellida</taxon>
        <taxon>Trichuridae</taxon>
        <taxon>Trichuris</taxon>
    </lineage>
</organism>
<evidence type="ECO:0000313" key="2">
    <source>
        <dbReference type="Proteomes" id="UP000030665"/>
    </source>
</evidence>
<keyword evidence="2" id="KW-1185">Reference proteome</keyword>
<proteinExistence type="predicted"/>
<evidence type="ECO:0000313" key="1">
    <source>
        <dbReference type="EMBL" id="CDW53746.1"/>
    </source>
</evidence>
<dbReference type="AlphaFoldDB" id="A0A077Z116"/>
<dbReference type="Proteomes" id="UP000030665">
    <property type="component" value="Unassembled WGS sequence"/>
</dbReference>
<reference evidence="1" key="2">
    <citation type="submission" date="2014-03" db="EMBL/GenBank/DDBJ databases">
        <title>The whipworm genome and dual-species transcriptomics of an intimate host-pathogen interaction.</title>
        <authorList>
            <person name="Foth B.J."/>
            <person name="Tsai I.J."/>
            <person name="Reid A.J."/>
            <person name="Bancroft A.J."/>
            <person name="Nichol S."/>
            <person name="Tracey A."/>
            <person name="Holroyd N."/>
            <person name="Cotton J.A."/>
            <person name="Stanley E.J."/>
            <person name="Zarowiecki M."/>
            <person name="Liu J.Z."/>
            <person name="Huckvale T."/>
            <person name="Cooper P.J."/>
            <person name="Grencis R.K."/>
            <person name="Berriman M."/>
        </authorList>
    </citation>
    <scope>NUCLEOTIDE SEQUENCE [LARGE SCALE GENOMIC DNA]</scope>
</reference>